<evidence type="ECO:0000256" key="1">
    <source>
        <dbReference type="SAM" id="MobiDB-lite"/>
    </source>
</evidence>
<evidence type="ECO:0000313" key="2">
    <source>
        <dbReference type="EMBL" id="GGZ35050.1"/>
    </source>
</evidence>
<organism evidence="2 3">
    <name type="scientific">Streptomyces inusitatus</name>
    <dbReference type="NCBI Taxonomy" id="68221"/>
    <lineage>
        <taxon>Bacteria</taxon>
        <taxon>Bacillati</taxon>
        <taxon>Actinomycetota</taxon>
        <taxon>Actinomycetes</taxon>
        <taxon>Kitasatosporales</taxon>
        <taxon>Streptomycetaceae</taxon>
        <taxon>Streptomyces</taxon>
    </lineage>
</organism>
<accession>A0A918Q8X4</accession>
<protein>
    <submittedName>
        <fullName evidence="2">Uncharacterized protein</fullName>
    </submittedName>
</protein>
<proteinExistence type="predicted"/>
<keyword evidence="3" id="KW-1185">Reference proteome</keyword>
<gene>
    <name evidence="2" type="ORF">GCM10010387_31380</name>
</gene>
<reference evidence="2" key="2">
    <citation type="submission" date="2020-09" db="EMBL/GenBank/DDBJ databases">
        <authorList>
            <person name="Sun Q."/>
            <person name="Ohkuma M."/>
        </authorList>
    </citation>
    <scope>NUCLEOTIDE SEQUENCE</scope>
    <source>
        <strain evidence="2">JCM 4988</strain>
    </source>
</reference>
<dbReference type="Proteomes" id="UP000630936">
    <property type="component" value="Unassembled WGS sequence"/>
</dbReference>
<feature type="region of interest" description="Disordered" evidence="1">
    <location>
        <begin position="24"/>
        <end position="122"/>
    </location>
</feature>
<evidence type="ECO:0000313" key="3">
    <source>
        <dbReference type="Proteomes" id="UP000630936"/>
    </source>
</evidence>
<dbReference type="AlphaFoldDB" id="A0A918Q8X4"/>
<dbReference type="EMBL" id="BMWG01000008">
    <property type="protein sequence ID" value="GGZ35050.1"/>
    <property type="molecule type" value="Genomic_DNA"/>
</dbReference>
<comment type="caution">
    <text evidence="2">The sequence shown here is derived from an EMBL/GenBank/DDBJ whole genome shotgun (WGS) entry which is preliminary data.</text>
</comment>
<sequence>MEIAGEGAFLGRDESADVRVPLQQGDRPAGRRQLGGGHQAGCPRAHDGRVAALGPLPLVSPHPGRGPSRPVRSVNERCARGGSARVGRPGGKGRENREGPEGPARLSLRYLPARVLSRSARP</sequence>
<reference evidence="2" key="1">
    <citation type="journal article" date="2014" name="Int. J. Syst. Evol. Microbiol.">
        <title>Complete genome sequence of Corynebacterium casei LMG S-19264T (=DSM 44701T), isolated from a smear-ripened cheese.</title>
        <authorList>
            <consortium name="US DOE Joint Genome Institute (JGI-PGF)"/>
            <person name="Walter F."/>
            <person name="Albersmeier A."/>
            <person name="Kalinowski J."/>
            <person name="Ruckert C."/>
        </authorList>
    </citation>
    <scope>NUCLEOTIDE SEQUENCE</scope>
    <source>
        <strain evidence="2">JCM 4988</strain>
    </source>
</reference>
<name>A0A918Q8X4_9ACTN</name>